<dbReference type="SUPFAM" id="SSF46785">
    <property type="entry name" value="Winged helix' DNA-binding domain"/>
    <property type="match status" value="1"/>
</dbReference>
<keyword evidence="3" id="KW-1185">Reference proteome</keyword>
<proteinExistence type="predicted"/>
<evidence type="ECO:0000313" key="3">
    <source>
        <dbReference type="Proteomes" id="UP000318065"/>
    </source>
</evidence>
<dbReference type="Proteomes" id="UP000318065">
    <property type="component" value="Chromosome"/>
</dbReference>
<feature type="domain" description="HTH crp-type" evidence="1">
    <location>
        <begin position="124"/>
        <end position="198"/>
    </location>
</feature>
<reference evidence="2" key="1">
    <citation type="journal article" date="2019" name="Microbiol. Resour. Announc.">
        <title>Complete Genome Sequence of Rubrobacter xylanophilus Strain AA3-22, Isolated from Arima Onsen in Japan.</title>
        <authorList>
            <person name="Tomariguchi N."/>
            <person name="Miyazaki K."/>
        </authorList>
    </citation>
    <scope>NUCLEOTIDE SEQUENCE [LARGE SCALE GENOMIC DNA]</scope>
    <source>
        <strain evidence="2">AA3-22</strain>
    </source>
</reference>
<gene>
    <name evidence="2" type="ORF">RxyAA322_05100</name>
</gene>
<dbReference type="GO" id="GO:0006355">
    <property type="term" value="P:regulation of DNA-templated transcription"/>
    <property type="evidence" value="ECO:0007669"/>
    <property type="project" value="InterPro"/>
</dbReference>
<dbReference type="InterPro" id="IPR036388">
    <property type="entry name" value="WH-like_DNA-bd_sf"/>
</dbReference>
<accession>A0A510HFF2</accession>
<sequence>MRLLEGAGALRDGSPGIRRYTGGEALPPVERGWVCMLVEGFVRVRVGYRGYAGLRQATLALAGPWQLVWAGRGDLPPVEALTGCAVARFPEAALGVSGSAGAFLDLLEDLLAAYEGAAWALLPRRTRARLARLLVLLAGRFGRELPGGAVLVPLSPRRADLAEMAATTRESMTRAVAELVERGTLEVGGRGILIEDAAELAALTGD</sequence>
<dbReference type="Pfam" id="PF13545">
    <property type="entry name" value="HTH_Crp_2"/>
    <property type="match status" value="1"/>
</dbReference>
<dbReference type="GO" id="GO:0003677">
    <property type="term" value="F:DNA binding"/>
    <property type="evidence" value="ECO:0007669"/>
    <property type="project" value="InterPro"/>
</dbReference>
<dbReference type="PROSITE" id="PS51063">
    <property type="entry name" value="HTH_CRP_2"/>
    <property type="match status" value="1"/>
</dbReference>
<organism evidence="2 3">
    <name type="scientific">Rubrobacter xylanophilus</name>
    <dbReference type="NCBI Taxonomy" id="49319"/>
    <lineage>
        <taxon>Bacteria</taxon>
        <taxon>Bacillati</taxon>
        <taxon>Actinomycetota</taxon>
        <taxon>Rubrobacteria</taxon>
        <taxon>Rubrobacterales</taxon>
        <taxon>Rubrobacteraceae</taxon>
        <taxon>Rubrobacter</taxon>
    </lineage>
</organism>
<protein>
    <recommendedName>
        <fullName evidence="1">HTH crp-type domain-containing protein</fullName>
    </recommendedName>
</protein>
<evidence type="ECO:0000313" key="2">
    <source>
        <dbReference type="EMBL" id="BBL78656.1"/>
    </source>
</evidence>
<dbReference type="InterPro" id="IPR012318">
    <property type="entry name" value="HTH_CRP"/>
</dbReference>
<evidence type="ECO:0000259" key="1">
    <source>
        <dbReference type="PROSITE" id="PS51063"/>
    </source>
</evidence>
<dbReference type="InterPro" id="IPR036390">
    <property type="entry name" value="WH_DNA-bd_sf"/>
</dbReference>
<dbReference type="AlphaFoldDB" id="A0A510HFF2"/>
<dbReference type="EMBL" id="AP019791">
    <property type="protein sequence ID" value="BBL78656.1"/>
    <property type="molecule type" value="Genomic_DNA"/>
</dbReference>
<name>A0A510HFF2_9ACTN</name>
<dbReference type="Gene3D" id="1.10.10.10">
    <property type="entry name" value="Winged helix-like DNA-binding domain superfamily/Winged helix DNA-binding domain"/>
    <property type="match status" value="1"/>
</dbReference>